<evidence type="ECO:0000313" key="1">
    <source>
        <dbReference type="EMBL" id="CAB4168892.1"/>
    </source>
</evidence>
<evidence type="ECO:0000313" key="3">
    <source>
        <dbReference type="EMBL" id="CAB4183922.1"/>
    </source>
</evidence>
<dbReference type="EMBL" id="LR797407">
    <property type="protein sequence ID" value="CAB4214276.1"/>
    <property type="molecule type" value="Genomic_DNA"/>
</dbReference>
<protein>
    <submittedName>
        <fullName evidence="1">Uncharacterized protein</fullName>
    </submittedName>
</protein>
<evidence type="ECO:0000313" key="4">
    <source>
        <dbReference type="EMBL" id="CAB4199975.1"/>
    </source>
</evidence>
<dbReference type="EMBL" id="LR797296">
    <property type="protein sequence ID" value="CAB4199975.1"/>
    <property type="molecule type" value="Genomic_DNA"/>
</dbReference>
<organism evidence="1">
    <name type="scientific">uncultured Caudovirales phage</name>
    <dbReference type="NCBI Taxonomy" id="2100421"/>
    <lineage>
        <taxon>Viruses</taxon>
        <taxon>Duplodnaviria</taxon>
        <taxon>Heunggongvirae</taxon>
        <taxon>Uroviricota</taxon>
        <taxon>Caudoviricetes</taxon>
        <taxon>Peduoviridae</taxon>
        <taxon>Maltschvirus</taxon>
        <taxon>Maltschvirus maltsch</taxon>
    </lineage>
</organism>
<evidence type="ECO:0000313" key="6">
    <source>
        <dbReference type="EMBL" id="CAB5228742.1"/>
    </source>
</evidence>
<proteinExistence type="predicted"/>
<sequence>MSKNQSDYDIPARKYDFHTDLKYGHKGEKLVTEFLDALSDGDFEVKTDRYRNGRMVIEMEHNPRKQQNPDGTALWKPSGLAITKAKWWVYVYTLDGAFVIVSVPRMKRYLKINKERFNKKKLHDFARASSNPSKGYLLEPEDVMDMMINTEYDEVPTNIAP</sequence>
<accession>A0A6J5PCN5</accession>
<evidence type="ECO:0000313" key="5">
    <source>
        <dbReference type="EMBL" id="CAB4214276.1"/>
    </source>
</evidence>
<dbReference type="EMBL" id="LR798391">
    <property type="protein sequence ID" value="CAB5228742.1"/>
    <property type="molecule type" value="Genomic_DNA"/>
</dbReference>
<name>A0A6J5PCN5_9CAUD</name>
<dbReference type="EMBL" id="LR797055">
    <property type="protein sequence ID" value="CAB4183922.1"/>
    <property type="molecule type" value="Genomic_DNA"/>
</dbReference>
<dbReference type="EMBL" id="LR796834">
    <property type="protein sequence ID" value="CAB4168892.1"/>
    <property type="molecule type" value="Genomic_DNA"/>
</dbReference>
<evidence type="ECO:0000313" key="2">
    <source>
        <dbReference type="EMBL" id="CAB4172158.1"/>
    </source>
</evidence>
<gene>
    <name evidence="3" type="ORF">UFOVP1098_19</name>
    <name evidence="4" type="ORF">UFOVP1353_14</name>
    <name evidence="5" type="ORF">UFOVP1458_26</name>
    <name evidence="6" type="ORF">UFOVP1546_42</name>
    <name evidence="1" type="ORF">UFOVP578_23</name>
    <name evidence="2" type="ORF">UFOVP928_52</name>
</gene>
<dbReference type="EMBL" id="LR796872">
    <property type="protein sequence ID" value="CAB4172158.1"/>
    <property type="molecule type" value="Genomic_DNA"/>
</dbReference>
<reference evidence="1" key="1">
    <citation type="submission" date="2020-04" db="EMBL/GenBank/DDBJ databases">
        <authorList>
            <person name="Chiriac C."/>
            <person name="Salcher M."/>
            <person name="Ghai R."/>
            <person name="Kavagutti S V."/>
        </authorList>
    </citation>
    <scope>NUCLEOTIDE SEQUENCE</scope>
</reference>